<gene>
    <name evidence="1" type="ORF">F0Q01_00935</name>
</gene>
<dbReference type="RefSeq" id="WP_090485209.1">
    <property type="nucleotide sequence ID" value="NZ_VTVE01000001.1"/>
</dbReference>
<dbReference type="Proteomes" id="UP000473091">
    <property type="component" value="Unassembled WGS sequence"/>
</dbReference>
<proteinExistence type="predicted"/>
<reference evidence="1 2" key="2">
    <citation type="submission" date="2020-03" db="EMBL/GenBank/DDBJ databases">
        <title>Investigating the evolutionary divergence of the Butyrivibrio group.</title>
        <authorList>
            <person name="Skvortsov T."/>
            <person name="Santos F.G."/>
            <person name="Ting K.S."/>
            <person name="Creevey C.J."/>
        </authorList>
    </citation>
    <scope>NUCLEOTIDE SEQUENCE [LARGE SCALE GENOMIC DNA]</scope>
    <source>
        <strain evidence="1 2">MZ8</strain>
    </source>
</reference>
<reference evidence="1 2" key="1">
    <citation type="submission" date="2019-09" db="EMBL/GenBank/DDBJ databases">
        <authorList>
            <person name="Pidcock S.E."/>
            <person name="Huws S.A."/>
        </authorList>
    </citation>
    <scope>NUCLEOTIDE SEQUENCE [LARGE SCALE GENOMIC DNA]</scope>
    <source>
        <strain evidence="1 2">MZ8</strain>
    </source>
</reference>
<dbReference type="AlphaFoldDB" id="A0A6M0LDB4"/>
<dbReference type="EMBL" id="VTVE01000001">
    <property type="protein sequence ID" value="NEX00446.1"/>
    <property type="molecule type" value="Genomic_DNA"/>
</dbReference>
<evidence type="ECO:0000313" key="1">
    <source>
        <dbReference type="EMBL" id="NEX00446.1"/>
    </source>
</evidence>
<accession>A0A6M0LDB4</accession>
<comment type="caution">
    <text evidence="1">The sequence shown here is derived from an EMBL/GenBank/DDBJ whole genome shotgun (WGS) entry which is preliminary data.</text>
</comment>
<protein>
    <submittedName>
        <fullName evidence="1">Uncharacterized protein</fullName>
    </submittedName>
</protein>
<organism evidence="1 2">
    <name type="scientific">Pseudobutyrivibrio xylanivorans</name>
    <dbReference type="NCBI Taxonomy" id="185007"/>
    <lineage>
        <taxon>Bacteria</taxon>
        <taxon>Bacillati</taxon>
        <taxon>Bacillota</taxon>
        <taxon>Clostridia</taxon>
        <taxon>Lachnospirales</taxon>
        <taxon>Lachnospiraceae</taxon>
        <taxon>Pseudobutyrivibrio</taxon>
    </lineage>
</organism>
<name>A0A6M0LDB4_PSEXY</name>
<sequence>MRNKQINYIKPNMGALHGRIGRSILETILNTPKPDDSKLRERAKEVEALMLEAKKNGTF</sequence>
<evidence type="ECO:0000313" key="2">
    <source>
        <dbReference type="Proteomes" id="UP000473091"/>
    </source>
</evidence>